<reference evidence="1" key="1">
    <citation type="submission" date="2020-10" db="EMBL/GenBank/DDBJ databases">
        <authorList>
            <person name="Gilroy R."/>
        </authorList>
    </citation>
    <scope>NUCLEOTIDE SEQUENCE</scope>
    <source>
        <strain evidence="1">ChiW3-316</strain>
    </source>
</reference>
<dbReference type="Proteomes" id="UP000824107">
    <property type="component" value="Unassembled WGS sequence"/>
</dbReference>
<organism evidence="1 2">
    <name type="scientific">Candidatus Scatocola faecipullorum</name>
    <dbReference type="NCBI Taxonomy" id="2840917"/>
    <lineage>
        <taxon>Bacteria</taxon>
        <taxon>Pseudomonadati</taxon>
        <taxon>Pseudomonadota</taxon>
        <taxon>Alphaproteobacteria</taxon>
        <taxon>Rhodospirillales</taxon>
        <taxon>Rhodospirillaceae</taxon>
        <taxon>Rhodospirillaceae incertae sedis</taxon>
        <taxon>Candidatus Scatocola</taxon>
    </lineage>
</organism>
<evidence type="ECO:0000313" key="2">
    <source>
        <dbReference type="Proteomes" id="UP000824107"/>
    </source>
</evidence>
<gene>
    <name evidence="1" type="ORF">IAD20_00750</name>
</gene>
<protein>
    <submittedName>
        <fullName evidence="1">Uncharacterized protein</fullName>
    </submittedName>
</protein>
<dbReference type="AlphaFoldDB" id="A0A9D1M2R1"/>
<reference evidence="1" key="2">
    <citation type="journal article" date="2021" name="PeerJ">
        <title>Extensive microbial diversity within the chicken gut microbiome revealed by metagenomics and culture.</title>
        <authorList>
            <person name="Gilroy R."/>
            <person name="Ravi A."/>
            <person name="Getino M."/>
            <person name="Pursley I."/>
            <person name="Horton D.L."/>
            <person name="Alikhan N.F."/>
            <person name="Baker D."/>
            <person name="Gharbi K."/>
            <person name="Hall N."/>
            <person name="Watson M."/>
            <person name="Adriaenssens E.M."/>
            <person name="Foster-Nyarko E."/>
            <person name="Jarju S."/>
            <person name="Secka A."/>
            <person name="Antonio M."/>
            <person name="Oren A."/>
            <person name="Chaudhuri R.R."/>
            <person name="La Ragione R."/>
            <person name="Hildebrand F."/>
            <person name="Pallen M.J."/>
        </authorList>
    </citation>
    <scope>NUCLEOTIDE SEQUENCE</scope>
    <source>
        <strain evidence="1">ChiW3-316</strain>
    </source>
</reference>
<dbReference type="EMBL" id="DVNC01000008">
    <property type="protein sequence ID" value="HIU52591.1"/>
    <property type="molecule type" value="Genomic_DNA"/>
</dbReference>
<evidence type="ECO:0000313" key="1">
    <source>
        <dbReference type="EMBL" id="HIU52591.1"/>
    </source>
</evidence>
<sequence length="171" mass="19926">MNNIQVATADRDWDRIDFGMAGADNVREAIFPEIINDWMIYRDRNGMGIKTLIDTKTNLVGLPDFSRGGDPVYEFARFHRKYTEKEHRQQEQSRLAAQDAFRNAMVQQVAVEMTKQQMLEGRNPMELIDMLFAPNGKYAPKQVPSNQIDRQVERNITRLLEYDNDGNSRER</sequence>
<comment type="caution">
    <text evidence="1">The sequence shown here is derived from an EMBL/GenBank/DDBJ whole genome shotgun (WGS) entry which is preliminary data.</text>
</comment>
<accession>A0A9D1M2R1</accession>
<proteinExistence type="predicted"/>
<name>A0A9D1M2R1_9PROT</name>